<dbReference type="Pfam" id="PF04075">
    <property type="entry name" value="F420H2_quin_red"/>
    <property type="match status" value="1"/>
</dbReference>
<dbReference type="RefSeq" id="WP_149431364.1">
    <property type="nucleotide sequence ID" value="NZ_VLNY01000007.1"/>
</dbReference>
<protein>
    <submittedName>
        <fullName evidence="1">Nitroreductase family deazaflavin-dependent oxidoreductase</fullName>
    </submittedName>
</protein>
<keyword evidence="2" id="KW-1185">Reference proteome</keyword>
<evidence type="ECO:0000313" key="1">
    <source>
        <dbReference type="EMBL" id="KAA0022000.1"/>
    </source>
</evidence>
<dbReference type="SUPFAM" id="SSF50475">
    <property type="entry name" value="FMN-binding split barrel"/>
    <property type="match status" value="1"/>
</dbReference>
<organism evidence="1 2">
    <name type="scientific">Antrihabitans cavernicola</name>
    <dbReference type="NCBI Taxonomy" id="2495913"/>
    <lineage>
        <taxon>Bacteria</taxon>
        <taxon>Bacillati</taxon>
        <taxon>Actinomycetota</taxon>
        <taxon>Actinomycetes</taxon>
        <taxon>Mycobacteriales</taxon>
        <taxon>Nocardiaceae</taxon>
        <taxon>Antrihabitans</taxon>
    </lineage>
</organism>
<sequence>MSLASRLLRTRWLVRAPIALFRLRLGWIFGTRMLLLEHRGRKTGNPRFVVLEVAERPEPDAFVVVAGLGPGSQWFRNIQANPDVRISVGTRREKPAKARVLTPDDGARAIARYRVEHPTAFAKLEEVMREWAEPLARRSSWEELVPVVELRLNRA</sequence>
<evidence type="ECO:0000313" key="2">
    <source>
        <dbReference type="Proteomes" id="UP000322244"/>
    </source>
</evidence>
<dbReference type="OrthoDB" id="163266at2"/>
<dbReference type="InterPro" id="IPR004378">
    <property type="entry name" value="F420H2_quin_Rdtase"/>
</dbReference>
<name>A0A5A7S782_9NOCA</name>
<dbReference type="Proteomes" id="UP000322244">
    <property type="component" value="Unassembled WGS sequence"/>
</dbReference>
<reference evidence="1 2" key="1">
    <citation type="submission" date="2019-07" db="EMBL/GenBank/DDBJ databases">
        <title>Rhodococcus cavernicolus sp. nov., isolated from a cave.</title>
        <authorList>
            <person name="Lee S.D."/>
        </authorList>
    </citation>
    <scope>NUCLEOTIDE SEQUENCE [LARGE SCALE GENOMIC DNA]</scope>
    <source>
        <strain evidence="1 2">C1-24</strain>
    </source>
</reference>
<dbReference type="GO" id="GO:0016491">
    <property type="term" value="F:oxidoreductase activity"/>
    <property type="evidence" value="ECO:0007669"/>
    <property type="project" value="InterPro"/>
</dbReference>
<dbReference type="AlphaFoldDB" id="A0A5A7S782"/>
<dbReference type="Gene3D" id="2.30.110.10">
    <property type="entry name" value="Electron Transport, Fmn-binding Protein, Chain A"/>
    <property type="match status" value="1"/>
</dbReference>
<dbReference type="EMBL" id="VLNY01000007">
    <property type="protein sequence ID" value="KAA0022000.1"/>
    <property type="molecule type" value="Genomic_DNA"/>
</dbReference>
<gene>
    <name evidence="1" type="ORF">FOY51_16595</name>
</gene>
<dbReference type="InterPro" id="IPR012349">
    <property type="entry name" value="Split_barrel_FMN-bd"/>
</dbReference>
<proteinExistence type="predicted"/>
<accession>A0A5A7S782</accession>
<comment type="caution">
    <text evidence="1">The sequence shown here is derived from an EMBL/GenBank/DDBJ whole genome shotgun (WGS) entry which is preliminary data.</text>
</comment>
<dbReference type="NCBIfam" id="TIGR00026">
    <property type="entry name" value="hi_GC_TIGR00026"/>
    <property type="match status" value="1"/>
</dbReference>